<feature type="compositionally biased region" description="Pro residues" evidence="1">
    <location>
        <begin position="266"/>
        <end position="275"/>
    </location>
</feature>
<evidence type="ECO:0000313" key="3">
    <source>
        <dbReference type="EMBL" id="MEK8025741.1"/>
    </source>
</evidence>
<dbReference type="EMBL" id="JBBUTF010000005">
    <property type="protein sequence ID" value="MEK8025741.1"/>
    <property type="molecule type" value="Genomic_DNA"/>
</dbReference>
<dbReference type="Pfam" id="PF21926">
    <property type="entry name" value="FeeM"/>
    <property type="match status" value="1"/>
</dbReference>
<keyword evidence="4" id="KW-1185">Reference proteome</keyword>
<reference evidence="3 4" key="1">
    <citation type="submission" date="2024-04" db="EMBL/GenBank/DDBJ databases">
        <title>Novel species of the genus Ideonella isolated from streams.</title>
        <authorList>
            <person name="Lu H."/>
        </authorList>
    </citation>
    <scope>NUCLEOTIDE SEQUENCE [LARGE SCALE GENOMIC DNA]</scope>
    <source>
        <strain evidence="3 4">BYS139W</strain>
    </source>
</reference>
<gene>
    <name evidence="3" type="ORF">AACH11_07190</name>
</gene>
<evidence type="ECO:0000313" key="4">
    <source>
        <dbReference type="Proteomes" id="UP001368500"/>
    </source>
</evidence>
<feature type="domain" description="N-acyl amino acid synthase FeeM catalytic core" evidence="2">
    <location>
        <begin position="56"/>
        <end position="204"/>
    </location>
</feature>
<accession>A0ABU9B7Z3</accession>
<sequence length="283" mass="31747">MKQSTIFAASVLWRRKPASMLVTDPEIELLPDGQPGPRRFKIKTVDSDDRRRLVDQLLSTRYGWRGYKEVQLPTDRSVFKFSLAAVEDEVTIGSITVSFDGGPEGLTADQTFRDKVDELRSQGRRVCEFVRLAVDPTVGTKRVLAALFHIAYIVAHRVRRYDMLLIEVNPRHVAYYRRMLGFKVVAPERPNASVNAPAVLLGVDFEYVKAQIGEFAGQPERMSVERSLYPASFSLHEEAAIIARMLEKQDMLDRKRAAGGAGPGPGQRPPTPPSDFYPSDILS</sequence>
<dbReference type="Gene3D" id="3.40.630.30">
    <property type="match status" value="1"/>
</dbReference>
<organism evidence="3 4">
    <name type="scientific">Pseudaquabacterium rugosum</name>
    <dbReference type="NCBI Taxonomy" id="2984194"/>
    <lineage>
        <taxon>Bacteria</taxon>
        <taxon>Pseudomonadati</taxon>
        <taxon>Pseudomonadota</taxon>
        <taxon>Betaproteobacteria</taxon>
        <taxon>Burkholderiales</taxon>
        <taxon>Sphaerotilaceae</taxon>
        <taxon>Pseudaquabacterium</taxon>
    </lineage>
</organism>
<dbReference type="InterPro" id="IPR054597">
    <property type="entry name" value="FeeM_cat"/>
</dbReference>
<proteinExistence type="predicted"/>
<dbReference type="SUPFAM" id="SSF55729">
    <property type="entry name" value="Acyl-CoA N-acyltransferases (Nat)"/>
    <property type="match status" value="1"/>
</dbReference>
<evidence type="ECO:0000256" key="1">
    <source>
        <dbReference type="SAM" id="MobiDB-lite"/>
    </source>
</evidence>
<protein>
    <submittedName>
        <fullName evidence="3">Long-chain N-acyl amino acid synthase</fullName>
    </submittedName>
</protein>
<comment type="caution">
    <text evidence="3">The sequence shown here is derived from an EMBL/GenBank/DDBJ whole genome shotgun (WGS) entry which is preliminary data.</text>
</comment>
<feature type="region of interest" description="Disordered" evidence="1">
    <location>
        <begin position="253"/>
        <end position="283"/>
    </location>
</feature>
<dbReference type="RefSeq" id="WP_341373515.1">
    <property type="nucleotide sequence ID" value="NZ_JBBUTF010000005.1"/>
</dbReference>
<name>A0ABU9B7Z3_9BURK</name>
<dbReference type="Proteomes" id="UP001368500">
    <property type="component" value="Unassembled WGS sequence"/>
</dbReference>
<dbReference type="InterPro" id="IPR016181">
    <property type="entry name" value="Acyl_CoA_acyltransferase"/>
</dbReference>
<evidence type="ECO:0000259" key="2">
    <source>
        <dbReference type="Pfam" id="PF21926"/>
    </source>
</evidence>